<dbReference type="SUPFAM" id="SSF51621">
    <property type="entry name" value="Phosphoenolpyruvate/pyruvate domain"/>
    <property type="match status" value="1"/>
</dbReference>
<feature type="domain" description="Pyruvate kinase barrel" evidence="12">
    <location>
        <begin position="327"/>
        <end position="568"/>
    </location>
</feature>
<dbReference type="InterPro" id="IPR015793">
    <property type="entry name" value="Pyrv_Knase_brl"/>
</dbReference>
<keyword evidence="10" id="KW-0324">Glycolysis</keyword>
<dbReference type="EC" id="2.7.1.40" evidence="3"/>
<evidence type="ECO:0000256" key="11">
    <source>
        <dbReference type="ARBA" id="ARBA00023317"/>
    </source>
</evidence>
<dbReference type="InterPro" id="IPR001697">
    <property type="entry name" value="Pyr_Knase"/>
</dbReference>
<evidence type="ECO:0000256" key="4">
    <source>
        <dbReference type="ARBA" id="ARBA00022679"/>
    </source>
</evidence>
<dbReference type="InterPro" id="IPR015813">
    <property type="entry name" value="Pyrv/PenolPyrv_kinase-like_dom"/>
</dbReference>
<evidence type="ECO:0000256" key="3">
    <source>
        <dbReference type="ARBA" id="ARBA00012142"/>
    </source>
</evidence>
<organism evidence="13">
    <name type="scientific">Acidithiobacillus sulfuriphilus</name>
    <dbReference type="NCBI Taxonomy" id="1867749"/>
    <lineage>
        <taxon>Bacteria</taxon>
        <taxon>Pseudomonadati</taxon>
        <taxon>Pseudomonadota</taxon>
        <taxon>Acidithiobacillia</taxon>
        <taxon>Acidithiobacillales</taxon>
        <taxon>Acidithiobacillaceae</taxon>
        <taxon>Acidithiobacillus</taxon>
    </lineage>
</organism>
<protein>
    <recommendedName>
        <fullName evidence="3">pyruvate kinase</fullName>
        <ecNumber evidence="3">2.7.1.40</ecNumber>
    </recommendedName>
</protein>
<comment type="similarity">
    <text evidence="2">Belongs to the pyruvate kinase family.</text>
</comment>
<feature type="domain" description="Pyruvate kinase barrel" evidence="12">
    <location>
        <begin position="131"/>
        <end position="206"/>
    </location>
</feature>
<keyword evidence="6" id="KW-0547">Nucleotide-binding</keyword>
<dbReference type="GO" id="GO:0016301">
    <property type="term" value="F:kinase activity"/>
    <property type="evidence" value="ECO:0007669"/>
    <property type="project" value="UniProtKB-KW"/>
</dbReference>
<evidence type="ECO:0000256" key="5">
    <source>
        <dbReference type="ARBA" id="ARBA00022723"/>
    </source>
</evidence>
<keyword evidence="7 13" id="KW-0418">Kinase</keyword>
<comment type="caution">
    <text evidence="13">The sequence shown here is derived from an EMBL/GenBank/DDBJ whole genome shotgun (WGS) entry which is preliminary data.</text>
</comment>
<dbReference type="EMBL" id="RIZI01000163">
    <property type="protein sequence ID" value="RNF62224.1"/>
    <property type="molecule type" value="Genomic_DNA"/>
</dbReference>
<evidence type="ECO:0000256" key="10">
    <source>
        <dbReference type="ARBA" id="ARBA00023152"/>
    </source>
</evidence>
<accession>A0A3M8R4T0</accession>
<dbReference type="PANTHER" id="PTHR11817">
    <property type="entry name" value="PYRUVATE KINASE"/>
    <property type="match status" value="1"/>
</dbReference>
<evidence type="ECO:0000256" key="1">
    <source>
        <dbReference type="ARBA" id="ARBA00004997"/>
    </source>
</evidence>
<dbReference type="InterPro" id="IPR040442">
    <property type="entry name" value="Pyrv_kinase-like_dom_sf"/>
</dbReference>
<evidence type="ECO:0000259" key="12">
    <source>
        <dbReference type="Pfam" id="PF00224"/>
    </source>
</evidence>
<dbReference type="GO" id="GO:0005524">
    <property type="term" value="F:ATP binding"/>
    <property type="evidence" value="ECO:0007669"/>
    <property type="project" value="UniProtKB-KW"/>
</dbReference>
<dbReference type="GO" id="GO:0030955">
    <property type="term" value="F:potassium ion binding"/>
    <property type="evidence" value="ECO:0007669"/>
    <property type="project" value="InterPro"/>
</dbReference>
<sequence length="607" mass="65821">MNGDWQDLLAALEALRARVLQESEARMVVLEGQDPTLRLHPGVHNMLHYLALRRVDLRPLQEALAGQGLSSLGRSESHVLDTLDHIIALLSAALGRPEPEVREQATLRPDEGMRLLVQNAERLLGPAREHRSTRIMVTLPGERADDPAFLQSLLAKGMDVARINCAHDGPEQWRAMVKNLHQAVQEQGGSCRILADLAGHKIRTGPLPMEAGVVHLRPQRDRLGRLQAPARLRALASSPPPEAALPAGVQCVLLPAAGSHAPRVAEELLCVDARGKERVLVVEAVETGILTLHCMQGSYFVNGNTWQSRRRRRCRGVIAGIPAAPVQIVLEAGDALLLSRDTGEGRAAAADQPARVACTIPALVERLSPGQAVWVDDGKMAAVVEAQGPEGALLRITHAKAGGARLLPDRGLNFPGLPLNLPPLSDKDLADLEVIIPLVDMVGFSFVESGAHMGALLEALQQRQASHLGIIAKIETAQAFHRLPEILLAALGWQPLGVMVARGDLAVEVGPERLTEVQEEILWLAEAAHLPVIWATQVLETLTKKGSISRPELTDAAMGVRAECVMLNKGPFVAEAVRTLDDILTRMQDHQRKKFTRLRALHWQDGG</sequence>
<dbReference type="GO" id="GO:0004743">
    <property type="term" value="F:pyruvate kinase activity"/>
    <property type="evidence" value="ECO:0007669"/>
    <property type="project" value="UniProtKB-EC"/>
</dbReference>
<dbReference type="GO" id="GO:0000287">
    <property type="term" value="F:magnesium ion binding"/>
    <property type="evidence" value="ECO:0007669"/>
    <property type="project" value="InterPro"/>
</dbReference>
<dbReference type="AlphaFoldDB" id="A0A3M8R4T0"/>
<proteinExistence type="inferred from homology"/>
<name>A0A3M8R4T0_9PROT</name>
<dbReference type="NCBIfam" id="NF011314">
    <property type="entry name" value="PRK14725.1"/>
    <property type="match status" value="1"/>
</dbReference>
<keyword evidence="5" id="KW-0479">Metal-binding</keyword>
<dbReference type="Pfam" id="PF00224">
    <property type="entry name" value="PK"/>
    <property type="match status" value="2"/>
</dbReference>
<evidence type="ECO:0000256" key="6">
    <source>
        <dbReference type="ARBA" id="ARBA00022741"/>
    </source>
</evidence>
<keyword evidence="4" id="KW-0808">Transferase</keyword>
<dbReference type="OrthoDB" id="9812123at2"/>
<dbReference type="RefSeq" id="WP_123103687.1">
    <property type="nucleotide sequence ID" value="NZ_CP127527.1"/>
</dbReference>
<gene>
    <name evidence="13" type="ORF">EC580_07440</name>
</gene>
<dbReference type="Gene3D" id="3.20.20.60">
    <property type="entry name" value="Phosphoenolpyruvate-binding domains"/>
    <property type="match status" value="2"/>
</dbReference>
<evidence type="ECO:0000256" key="2">
    <source>
        <dbReference type="ARBA" id="ARBA00008663"/>
    </source>
</evidence>
<keyword evidence="9" id="KW-0460">Magnesium</keyword>
<evidence type="ECO:0000256" key="7">
    <source>
        <dbReference type="ARBA" id="ARBA00022777"/>
    </source>
</evidence>
<reference evidence="13" key="1">
    <citation type="submission" date="2018-10" db="EMBL/GenBank/DDBJ databases">
        <title>Acidithiobacillus sulfuriphilus sp. nov.: an extremely acidophilic sulfur-oxidizing chemolithotroph isolated from a neutral pH environment.</title>
        <authorList>
            <person name="Falagan C."/>
            <person name="Moya-Beltran A."/>
            <person name="Quatrini R."/>
            <person name="Johnson D.B."/>
        </authorList>
    </citation>
    <scope>NUCLEOTIDE SEQUENCE [LARGE SCALE GENOMIC DNA]</scope>
    <source>
        <strain evidence="13">CJ-2</strain>
    </source>
</reference>
<comment type="pathway">
    <text evidence="1">Carbohydrate degradation; glycolysis; pyruvate from D-glyceraldehyde 3-phosphate: step 5/5.</text>
</comment>
<dbReference type="SUPFAM" id="SSF50800">
    <property type="entry name" value="PK beta-barrel domain-like"/>
    <property type="match status" value="1"/>
</dbReference>
<evidence type="ECO:0000256" key="8">
    <source>
        <dbReference type="ARBA" id="ARBA00022840"/>
    </source>
</evidence>
<keyword evidence="8" id="KW-0067">ATP-binding</keyword>
<dbReference type="UniPathway" id="UPA00109">
    <property type="reaction ID" value="UER00188"/>
</dbReference>
<evidence type="ECO:0000256" key="9">
    <source>
        <dbReference type="ARBA" id="ARBA00022842"/>
    </source>
</evidence>
<keyword evidence="11 13" id="KW-0670">Pyruvate</keyword>
<evidence type="ECO:0000313" key="13">
    <source>
        <dbReference type="EMBL" id="RNF62224.1"/>
    </source>
</evidence>
<dbReference type="InterPro" id="IPR011037">
    <property type="entry name" value="Pyrv_Knase-like_insert_dom_sf"/>
</dbReference>